<dbReference type="GO" id="GO:0003677">
    <property type="term" value="F:DNA binding"/>
    <property type="evidence" value="ECO:0007669"/>
    <property type="project" value="InterPro"/>
</dbReference>
<evidence type="ECO:0000259" key="1">
    <source>
        <dbReference type="Pfam" id="PF12728"/>
    </source>
</evidence>
<accession>A0A1Y2K8C5</accession>
<feature type="domain" description="Helix-turn-helix" evidence="1">
    <location>
        <begin position="28"/>
        <end position="76"/>
    </location>
</feature>
<dbReference type="NCBIfam" id="TIGR01764">
    <property type="entry name" value="excise"/>
    <property type="match status" value="1"/>
</dbReference>
<dbReference type="RefSeq" id="WP_085440438.1">
    <property type="nucleotide sequence ID" value="NZ_LVJN01000015.1"/>
</dbReference>
<dbReference type="Proteomes" id="UP000194003">
    <property type="component" value="Unassembled WGS sequence"/>
</dbReference>
<comment type="caution">
    <text evidence="2">The sequence shown here is derived from an EMBL/GenBank/DDBJ whole genome shotgun (WGS) entry which is preliminary data.</text>
</comment>
<dbReference type="InterPro" id="IPR041657">
    <property type="entry name" value="HTH_17"/>
</dbReference>
<dbReference type="OrthoDB" id="8546410at2"/>
<dbReference type="AlphaFoldDB" id="A0A1Y2K8C5"/>
<gene>
    <name evidence="2" type="ORF">MAIT1_00386</name>
</gene>
<dbReference type="Pfam" id="PF12728">
    <property type="entry name" value="HTH_17"/>
    <property type="match status" value="1"/>
</dbReference>
<dbReference type="InterPro" id="IPR009061">
    <property type="entry name" value="DNA-bd_dom_put_sf"/>
</dbReference>
<reference evidence="2 3" key="1">
    <citation type="journal article" date="2016" name="BMC Genomics">
        <title>Combined genomic and structural analyses of a cultured magnetotactic bacterium reveals its niche adaptation to a dynamic environment.</title>
        <authorList>
            <person name="Araujo A.C."/>
            <person name="Morillo V."/>
            <person name="Cypriano J."/>
            <person name="Teixeira L.C."/>
            <person name="Leao P."/>
            <person name="Lyra S."/>
            <person name="Almeida L.G."/>
            <person name="Bazylinski D.A."/>
            <person name="Vasconcellos A.T."/>
            <person name="Abreu F."/>
            <person name="Lins U."/>
        </authorList>
    </citation>
    <scope>NUCLEOTIDE SEQUENCE [LARGE SCALE GENOMIC DNA]</scope>
    <source>
        <strain evidence="2 3">IT-1</strain>
    </source>
</reference>
<evidence type="ECO:0000313" key="2">
    <source>
        <dbReference type="EMBL" id="OSM06757.1"/>
    </source>
</evidence>
<proteinExistence type="predicted"/>
<keyword evidence="3" id="KW-1185">Reference proteome</keyword>
<dbReference type="STRING" id="1434232.MAIT1_00386"/>
<name>A0A1Y2K8C5_9PROT</name>
<dbReference type="SUPFAM" id="SSF46955">
    <property type="entry name" value="Putative DNA-binding domain"/>
    <property type="match status" value="1"/>
</dbReference>
<organism evidence="2 3">
    <name type="scientific">Magnetofaba australis IT-1</name>
    <dbReference type="NCBI Taxonomy" id="1434232"/>
    <lineage>
        <taxon>Bacteria</taxon>
        <taxon>Pseudomonadati</taxon>
        <taxon>Pseudomonadota</taxon>
        <taxon>Magnetococcia</taxon>
        <taxon>Magnetococcales</taxon>
        <taxon>Magnetococcaceae</taxon>
        <taxon>Magnetofaba</taxon>
    </lineage>
</organism>
<evidence type="ECO:0000313" key="3">
    <source>
        <dbReference type="Proteomes" id="UP000194003"/>
    </source>
</evidence>
<dbReference type="InterPro" id="IPR010093">
    <property type="entry name" value="SinI_DNA-bd"/>
</dbReference>
<dbReference type="EMBL" id="LVJN01000015">
    <property type="protein sequence ID" value="OSM06757.1"/>
    <property type="molecule type" value="Genomic_DNA"/>
</dbReference>
<protein>
    <recommendedName>
        <fullName evidence="1">Helix-turn-helix domain-containing protein</fullName>
    </recommendedName>
</protein>
<sequence length="93" mass="10038">MNAQNTEPPLDHFQAALDQAGLTLKDRYSIPEAAKALGVSPQTARAWVHDGKLAVMEMGPRARWVLAQDLKAFINAAYRAAERGPNPAAKLSA</sequence>